<dbReference type="NCBIfam" id="TIGR00229">
    <property type="entry name" value="sensory_box"/>
    <property type="match status" value="2"/>
</dbReference>
<feature type="coiled-coil region" evidence="1">
    <location>
        <begin position="431"/>
        <end position="463"/>
    </location>
</feature>
<dbReference type="PANTHER" id="PTHR44757">
    <property type="entry name" value="DIGUANYLATE CYCLASE DGCP"/>
    <property type="match status" value="1"/>
</dbReference>
<protein>
    <submittedName>
        <fullName evidence="2">PAS domain S-box protein</fullName>
    </submittedName>
</protein>
<organism evidence="2 3">
    <name type="scientific">Syntrophorhabdus aromaticivorans</name>
    <dbReference type="NCBI Taxonomy" id="328301"/>
    <lineage>
        <taxon>Bacteria</taxon>
        <taxon>Pseudomonadati</taxon>
        <taxon>Thermodesulfobacteriota</taxon>
        <taxon>Syntrophorhabdia</taxon>
        <taxon>Syntrophorhabdales</taxon>
        <taxon>Syntrophorhabdaceae</taxon>
        <taxon>Syntrophorhabdus</taxon>
    </lineage>
</organism>
<dbReference type="GO" id="GO:0006355">
    <property type="term" value="P:regulation of DNA-templated transcription"/>
    <property type="evidence" value="ECO:0007669"/>
    <property type="project" value="InterPro"/>
</dbReference>
<dbReference type="SUPFAM" id="SSF55785">
    <property type="entry name" value="PYP-like sensor domain (PAS domain)"/>
    <property type="match status" value="3"/>
</dbReference>
<dbReference type="GO" id="GO:0003677">
    <property type="term" value="F:DNA binding"/>
    <property type="evidence" value="ECO:0007669"/>
    <property type="project" value="InterPro"/>
</dbReference>
<dbReference type="Gene3D" id="1.10.10.10">
    <property type="entry name" value="Winged helix-like DNA-binding domain superfamily/Winged helix DNA-binding domain"/>
    <property type="match status" value="1"/>
</dbReference>
<evidence type="ECO:0000256" key="1">
    <source>
        <dbReference type="SAM" id="Coils"/>
    </source>
</evidence>
<dbReference type="AlphaFoldDB" id="A0A351U4F4"/>
<dbReference type="Gene3D" id="3.30.450.20">
    <property type="entry name" value="PAS domain"/>
    <property type="match status" value="3"/>
</dbReference>
<dbReference type="PROSITE" id="PS50113">
    <property type="entry name" value="PAC"/>
    <property type="match status" value="2"/>
</dbReference>
<dbReference type="CDD" id="cd00130">
    <property type="entry name" value="PAS"/>
    <property type="match status" value="2"/>
</dbReference>
<dbReference type="STRING" id="909663.GCA_000512235_00855"/>
<sequence>MAGFFENGTRNERDFILNTMKSLMTLVNSDYTYDAVNEPYCRAHNRQEREIVGKTVSSIWGRKAFKKTIKPCLDQCFAGAEVRDEAWIEFPALGRRYCEIIYSPYPPDGDSITHAAVLTYDITERKQAEEALKESEKRYRIAIEHSNDGVATVKGKHFLYVNQKFSDIFGYKKPEELIGKPITLVLHTEEKDRVTSYALQRQGKAYAPRRYEMKGIKKNGTVIHVDVSATSITYGHTHASLAYVRDITERARLEEELTEYRTHLENLVEARTLELESVNELLRQDVLQRKQVEESLRKSEEKYRNIFENAVEGVFQTTPEGQFISANPALARMLGYDTPEELVSSVTDIADQIYVDPQVRSTLRHLLHNHTMVRNFEFQGYRKDRQVLWGAITIQAVRATNGEITYYEGTIEDITERKAAQESLLIKSRNLEEMNTALKVLLKKREEDKNELEEAILRNVKELILPCIERLKNDQSISNRVLVDILEENLQNITSPFLHKMVIQYANFTPAEIKILGFIKDGVTTKEIARLLGVSARTIDSHRYTIRRKLKLRGKNLNLRSHLLSLL</sequence>
<name>A0A351U4F4_9BACT</name>
<dbReference type="SMART" id="SM00091">
    <property type="entry name" value="PAS"/>
    <property type="match status" value="3"/>
</dbReference>
<comment type="caution">
    <text evidence="2">The sequence shown here is derived from an EMBL/GenBank/DDBJ whole genome shotgun (WGS) entry which is preliminary data.</text>
</comment>
<dbReference type="Pfam" id="PF13426">
    <property type="entry name" value="PAS_9"/>
    <property type="match status" value="2"/>
</dbReference>
<dbReference type="InterPro" id="IPR013656">
    <property type="entry name" value="PAS_4"/>
</dbReference>
<dbReference type="Pfam" id="PF00196">
    <property type="entry name" value="GerE"/>
    <property type="match status" value="1"/>
</dbReference>
<keyword evidence="1" id="KW-0175">Coiled coil</keyword>
<dbReference type="InterPro" id="IPR016032">
    <property type="entry name" value="Sig_transdc_resp-reg_C-effctor"/>
</dbReference>
<dbReference type="InterPro" id="IPR000700">
    <property type="entry name" value="PAS-assoc_C"/>
</dbReference>
<dbReference type="PROSITE" id="PS50112">
    <property type="entry name" value="PAS"/>
    <property type="match status" value="1"/>
</dbReference>
<dbReference type="InterPro" id="IPR000014">
    <property type="entry name" value="PAS"/>
</dbReference>
<dbReference type="Proteomes" id="UP000777265">
    <property type="component" value="Unassembled WGS sequence"/>
</dbReference>
<dbReference type="Pfam" id="PF08448">
    <property type="entry name" value="PAS_4"/>
    <property type="match status" value="1"/>
</dbReference>
<dbReference type="SMART" id="SM00421">
    <property type="entry name" value="HTH_LUXR"/>
    <property type="match status" value="1"/>
</dbReference>
<reference evidence="2" key="2">
    <citation type="submission" date="2020-01" db="EMBL/GenBank/DDBJ databases">
        <authorList>
            <person name="Campanaro S."/>
        </authorList>
    </citation>
    <scope>NUCLEOTIDE SEQUENCE</scope>
    <source>
        <strain evidence="2">AS06rmzACSIP_7</strain>
    </source>
</reference>
<evidence type="ECO:0000313" key="2">
    <source>
        <dbReference type="EMBL" id="NLW34013.1"/>
    </source>
</evidence>
<feature type="coiled-coil region" evidence="1">
    <location>
        <begin position="250"/>
        <end position="309"/>
    </location>
</feature>
<dbReference type="SUPFAM" id="SSF46894">
    <property type="entry name" value="C-terminal effector domain of the bipartite response regulators"/>
    <property type="match status" value="1"/>
</dbReference>
<dbReference type="EMBL" id="JAAYEE010000016">
    <property type="protein sequence ID" value="NLW34013.1"/>
    <property type="molecule type" value="Genomic_DNA"/>
</dbReference>
<dbReference type="InterPro" id="IPR052155">
    <property type="entry name" value="Biofilm_reg_signaling"/>
</dbReference>
<dbReference type="InterPro" id="IPR035965">
    <property type="entry name" value="PAS-like_dom_sf"/>
</dbReference>
<dbReference type="PROSITE" id="PS50043">
    <property type="entry name" value="HTH_LUXR_2"/>
    <property type="match status" value="1"/>
</dbReference>
<accession>A0A351U4F4</accession>
<proteinExistence type="predicted"/>
<dbReference type="SMART" id="SM00086">
    <property type="entry name" value="PAC"/>
    <property type="match status" value="2"/>
</dbReference>
<dbReference type="InterPro" id="IPR000792">
    <property type="entry name" value="Tscrpt_reg_LuxR_C"/>
</dbReference>
<dbReference type="InterPro" id="IPR001610">
    <property type="entry name" value="PAC"/>
</dbReference>
<dbReference type="PANTHER" id="PTHR44757:SF2">
    <property type="entry name" value="BIOFILM ARCHITECTURE MAINTENANCE PROTEIN MBAA"/>
    <property type="match status" value="1"/>
</dbReference>
<dbReference type="PRINTS" id="PR00038">
    <property type="entry name" value="HTHLUXR"/>
</dbReference>
<dbReference type="InterPro" id="IPR036388">
    <property type="entry name" value="WH-like_DNA-bd_sf"/>
</dbReference>
<dbReference type="CDD" id="cd06170">
    <property type="entry name" value="LuxR_C_like"/>
    <property type="match status" value="1"/>
</dbReference>
<reference evidence="2" key="1">
    <citation type="journal article" date="2020" name="Biotechnol. Biofuels">
        <title>New insights from the biogas microbiome by comprehensive genome-resolved metagenomics of nearly 1600 species originating from multiple anaerobic digesters.</title>
        <authorList>
            <person name="Campanaro S."/>
            <person name="Treu L."/>
            <person name="Rodriguez-R L.M."/>
            <person name="Kovalovszki A."/>
            <person name="Ziels R.M."/>
            <person name="Maus I."/>
            <person name="Zhu X."/>
            <person name="Kougias P.G."/>
            <person name="Basile A."/>
            <person name="Luo G."/>
            <person name="Schluter A."/>
            <person name="Konstantinidis K.T."/>
            <person name="Angelidaki I."/>
        </authorList>
    </citation>
    <scope>NUCLEOTIDE SEQUENCE</scope>
    <source>
        <strain evidence="2">AS06rmzACSIP_7</strain>
    </source>
</reference>
<evidence type="ECO:0000313" key="3">
    <source>
        <dbReference type="Proteomes" id="UP000777265"/>
    </source>
</evidence>
<gene>
    <name evidence="2" type="ORF">GXY80_00825</name>
</gene>